<feature type="region of interest" description="Disordered" evidence="1">
    <location>
        <begin position="238"/>
        <end position="282"/>
    </location>
</feature>
<dbReference type="AlphaFoldDB" id="A0A1B7NZ90"/>
<gene>
    <name evidence="2" type="ORF">ACJ72_03547</name>
</gene>
<protein>
    <submittedName>
        <fullName evidence="2">Uncharacterized protein</fullName>
    </submittedName>
</protein>
<feature type="compositionally biased region" description="Polar residues" evidence="1">
    <location>
        <begin position="266"/>
        <end position="282"/>
    </location>
</feature>
<proteinExistence type="predicted"/>
<name>A0A1B7NZ90_9EURO</name>
<feature type="region of interest" description="Disordered" evidence="1">
    <location>
        <begin position="148"/>
        <end position="202"/>
    </location>
</feature>
<dbReference type="EMBL" id="LGUA01000357">
    <property type="protein sequence ID" value="OAX82100.1"/>
    <property type="molecule type" value="Genomic_DNA"/>
</dbReference>
<organism evidence="2 3">
    <name type="scientific">Emergomyces africanus</name>
    <dbReference type="NCBI Taxonomy" id="1955775"/>
    <lineage>
        <taxon>Eukaryota</taxon>
        <taxon>Fungi</taxon>
        <taxon>Dikarya</taxon>
        <taxon>Ascomycota</taxon>
        <taxon>Pezizomycotina</taxon>
        <taxon>Eurotiomycetes</taxon>
        <taxon>Eurotiomycetidae</taxon>
        <taxon>Onygenales</taxon>
        <taxon>Ajellomycetaceae</taxon>
        <taxon>Emergomyces</taxon>
    </lineage>
</organism>
<evidence type="ECO:0000313" key="2">
    <source>
        <dbReference type="EMBL" id="OAX82100.1"/>
    </source>
</evidence>
<reference evidence="2 3" key="1">
    <citation type="submission" date="2015-07" db="EMBL/GenBank/DDBJ databases">
        <title>Emmonsia species relationships and genome sequence.</title>
        <authorList>
            <person name="Cuomo C.A."/>
            <person name="Schwartz I.S."/>
            <person name="Kenyon C."/>
            <person name="de Hoog G.S."/>
            <person name="Govender N.P."/>
            <person name="Botha A."/>
            <person name="Moreno L."/>
            <person name="de Vries M."/>
            <person name="Munoz J.F."/>
            <person name="Stielow J.B."/>
        </authorList>
    </citation>
    <scope>NUCLEOTIDE SEQUENCE [LARGE SCALE GENOMIC DNA]</scope>
    <source>
        <strain evidence="2 3">CBS 136260</strain>
    </source>
</reference>
<dbReference type="OrthoDB" id="4188019at2759"/>
<evidence type="ECO:0000313" key="3">
    <source>
        <dbReference type="Proteomes" id="UP000091918"/>
    </source>
</evidence>
<accession>A0A1B7NZ90</accession>
<comment type="caution">
    <text evidence="2">The sequence shown here is derived from an EMBL/GenBank/DDBJ whole genome shotgun (WGS) entry which is preliminary data.</text>
</comment>
<dbReference type="Proteomes" id="UP000091918">
    <property type="component" value="Unassembled WGS sequence"/>
</dbReference>
<feature type="compositionally biased region" description="Low complexity" evidence="1">
    <location>
        <begin position="148"/>
        <end position="183"/>
    </location>
</feature>
<evidence type="ECO:0000256" key="1">
    <source>
        <dbReference type="SAM" id="MobiDB-lite"/>
    </source>
</evidence>
<sequence>MSHYDEAGMTRRKCEGSLINPSLTDVTGGPVSSTQAMGIWISMRNLASISQHPLVPQASQVAQVPTGTTQPLLSLPTAGEYLNKRDNDQLLLPIRCTTDSSIHYPTCINEHMAAQYSDQRGVGSYPELQHTDNNICVSFSPCTVPKLNGGSAKNSSSSSSSSKNEIASLNSAAETAATMTETTGGITPLKPPTSKSKDLDMANSTPYNHINSGLLLSSAELFGSNNECAVTDDLHFNTYNKDQSDESQGLIDEEDDKDPRECRHSFVSQLSLTKSSPSDHTN</sequence>
<keyword evidence="3" id="KW-1185">Reference proteome</keyword>